<evidence type="ECO:0000256" key="3">
    <source>
        <dbReference type="ARBA" id="ARBA00022458"/>
    </source>
</evidence>
<comment type="similarity">
    <text evidence="1">Belongs to the ABC transporter superfamily.</text>
</comment>
<dbReference type="SMART" id="SM00382">
    <property type="entry name" value="AAA"/>
    <property type="match status" value="1"/>
</dbReference>
<dbReference type="InterPro" id="IPR027417">
    <property type="entry name" value="P-loop_NTPase"/>
</dbReference>
<dbReference type="SUPFAM" id="SSF52540">
    <property type="entry name" value="P-loop containing nucleoside triphosphate hydrolases"/>
    <property type="match status" value="1"/>
</dbReference>
<keyword evidence="2" id="KW-0813">Transport</keyword>
<evidence type="ECO:0000259" key="6">
    <source>
        <dbReference type="PROSITE" id="PS50893"/>
    </source>
</evidence>
<dbReference type="InterPro" id="IPR003593">
    <property type="entry name" value="AAA+_ATPase"/>
</dbReference>
<dbReference type="GO" id="GO:0016887">
    <property type="term" value="F:ATP hydrolysis activity"/>
    <property type="evidence" value="ECO:0007669"/>
    <property type="project" value="InterPro"/>
</dbReference>
<dbReference type="EMBL" id="DSUJ01000008">
    <property type="protein sequence ID" value="HFI91947.1"/>
    <property type="molecule type" value="Genomic_DNA"/>
</dbReference>
<keyword evidence="4" id="KW-0547">Nucleotide-binding</keyword>
<dbReference type="CDD" id="cd03230">
    <property type="entry name" value="ABC_DR_subfamily_A"/>
    <property type="match status" value="1"/>
</dbReference>
<proteinExistence type="inferred from homology"/>
<accession>A0A7V2ZL54</accession>
<dbReference type="AlphaFoldDB" id="A0A7V2ZL54"/>
<dbReference type="PANTHER" id="PTHR42711:SF5">
    <property type="entry name" value="ABC TRANSPORTER ATP-BINDING PROTEIN NATA"/>
    <property type="match status" value="1"/>
</dbReference>
<evidence type="ECO:0000256" key="5">
    <source>
        <dbReference type="ARBA" id="ARBA00022840"/>
    </source>
</evidence>
<evidence type="ECO:0000313" key="7">
    <source>
        <dbReference type="EMBL" id="HFI91947.1"/>
    </source>
</evidence>
<evidence type="ECO:0000256" key="4">
    <source>
        <dbReference type="ARBA" id="ARBA00022741"/>
    </source>
</evidence>
<dbReference type="InterPro" id="IPR003439">
    <property type="entry name" value="ABC_transporter-like_ATP-bd"/>
</dbReference>
<dbReference type="Pfam" id="PF00005">
    <property type="entry name" value="ABC_tran"/>
    <property type="match status" value="1"/>
</dbReference>
<keyword evidence="3" id="KW-0536">Nodulation</keyword>
<organism evidence="7">
    <name type="scientific">Ignavibacterium album</name>
    <dbReference type="NCBI Taxonomy" id="591197"/>
    <lineage>
        <taxon>Bacteria</taxon>
        <taxon>Pseudomonadati</taxon>
        <taxon>Ignavibacteriota</taxon>
        <taxon>Ignavibacteria</taxon>
        <taxon>Ignavibacteriales</taxon>
        <taxon>Ignavibacteriaceae</taxon>
        <taxon>Ignavibacterium</taxon>
    </lineage>
</organism>
<name>A0A7V2ZL54_9BACT</name>
<evidence type="ECO:0000256" key="2">
    <source>
        <dbReference type="ARBA" id="ARBA00022448"/>
    </source>
</evidence>
<dbReference type="PANTHER" id="PTHR42711">
    <property type="entry name" value="ABC TRANSPORTER ATP-BINDING PROTEIN"/>
    <property type="match status" value="1"/>
</dbReference>
<dbReference type="InterPro" id="IPR050763">
    <property type="entry name" value="ABC_transporter_ATP-binding"/>
</dbReference>
<dbReference type="GO" id="GO:0005524">
    <property type="term" value="F:ATP binding"/>
    <property type="evidence" value="ECO:0007669"/>
    <property type="project" value="UniProtKB-KW"/>
</dbReference>
<keyword evidence="5 7" id="KW-0067">ATP-binding</keyword>
<dbReference type="Gene3D" id="3.40.50.300">
    <property type="entry name" value="P-loop containing nucleotide triphosphate hydrolases"/>
    <property type="match status" value="1"/>
</dbReference>
<protein>
    <submittedName>
        <fullName evidence="7">ABC transporter ATP-binding protein</fullName>
    </submittedName>
</protein>
<comment type="caution">
    <text evidence="7">The sequence shown here is derived from an EMBL/GenBank/DDBJ whole genome shotgun (WGS) entry which is preliminary data.</text>
</comment>
<evidence type="ECO:0000256" key="1">
    <source>
        <dbReference type="ARBA" id="ARBA00005417"/>
    </source>
</evidence>
<sequence length="238" mass="26644">MIIISNIIKKYNKLEVLKGIDADISTGKVTAIVGPNGSGKTTLIKIILGLVKADFGSIEIDGNKINGDYKYRNNIGYMPQIARYPENLTVVEVLSMIKDLRNRKDYPEEKLLKDFELSGELTKPIRTLSGGNRQKLSAVISLMFDPKILIFDEPTAGLDPVISSRFKEIVLNEKTKGKTIILTSHIMSEVEELADEIIFLLDGKIYYKGSLANLLVENGEVRLEKAVAKILEERTMWN</sequence>
<gene>
    <name evidence="7" type="ORF">ENS31_10550</name>
</gene>
<reference evidence="7" key="1">
    <citation type="journal article" date="2020" name="mSystems">
        <title>Genome- and Community-Level Interaction Insights into Carbon Utilization and Element Cycling Functions of Hydrothermarchaeota in Hydrothermal Sediment.</title>
        <authorList>
            <person name="Zhou Z."/>
            <person name="Liu Y."/>
            <person name="Xu W."/>
            <person name="Pan J."/>
            <person name="Luo Z.H."/>
            <person name="Li M."/>
        </authorList>
    </citation>
    <scope>NUCLEOTIDE SEQUENCE [LARGE SCALE GENOMIC DNA]</scope>
    <source>
        <strain evidence="7">SpSt-479</strain>
    </source>
</reference>
<feature type="domain" description="ABC transporter" evidence="6">
    <location>
        <begin position="2"/>
        <end position="227"/>
    </location>
</feature>
<dbReference type="PROSITE" id="PS50893">
    <property type="entry name" value="ABC_TRANSPORTER_2"/>
    <property type="match status" value="1"/>
</dbReference>